<comment type="similarity">
    <text evidence="2">Belongs to the bacterial PQQ dehydrogenase family.</text>
</comment>
<dbReference type="OrthoDB" id="9794322at2"/>
<dbReference type="InterPro" id="IPR018391">
    <property type="entry name" value="PQQ_b-propeller_rpt"/>
</dbReference>
<evidence type="ECO:0000256" key="4">
    <source>
        <dbReference type="SAM" id="SignalP"/>
    </source>
</evidence>
<feature type="signal peptide" evidence="4">
    <location>
        <begin position="1"/>
        <end position="22"/>
    </location>
</feature>
<organism evidence="6 7">
    <name type="scientific">Pelagibacterium luteolum</name>
    <dbReference type="NCBI Taxonomy" id="440168"/>
    <lineage>
        <taxon>Bacteria</taxon>
        <taxon>Pseudomonadati</taxon>
        <taxon>Pseudomonadota</taxon>
        <taxon>Alphaproteobacteria</taxon>
        <taxon>Hyphomicrobiales</taxon>
        <taxon>Devosiaceae</taxon>
        <taxon>Pelagibacterium</taxon>
    </lineage>
</organism>
<reference evidence="6 7" key="1">
    <citation type="submission" date="2016-10" db="EMBL/GenBank/DDBJ databases">
        <authorList>
            <person name="de Groot N.N."/>
        </authorList>
    </citation>
    <scope>NUCLEOTIDE SEQUENCE [LARGE SCALE GENOMIC DNA]</scope>
    <source>
        <strain evidence="6 7">CGMCC 1.10267</strain>
    </source>
</reference>
<keyword evidence="4" id="KW-0732">Signal</keyword>
<gene>
    <name evidence="6" type="ORF">SAMN04487974_10495</name>
</gene>
<protein>
    <submittedName>
        <fullName evidence="6">Alcohol dehydrogenase (Cytochrome c)</fullName>
    </submittedName>
</protein>
<dbReference type="SMART" id="SM00564">
    <property type="entry name" value="PQQ"/>
    <property type="match status" value="5"/>
</dbReference>
<proteinExistence type="inferred from homology"/>
<dbReference type="Gene3D" id="2.140.10.10">
    <property type="entry name" value="Quinoprotein alcohol dehydrogenase-like superfamily"/>
    <property type="match status" value="1"/>
</dbReference>
<evidence type="ECO:0000256" key="1">
    <source>
        <dbReference type="ARBA" id="ARBA00001931"/>
    </source>
</evidence>
<keyword evidence="7" id="KW-1185">Reference proteome</keyword>
<dbReference type="GO" id="GO:0016491">
    <property type="term" value="F:oxidoreductase activity"/>
    <property type="evidence" value="ECO:0007669"/>
    <property type="project" value="UniProtKB-KW"/>
</dbReference>
<name>A0A1G7VEW8_9HYPH</name>
<dbReference type="PANTHER" id="PTHR32303">
    <property type="entry name" value="QUINOPROTEIN ALCOHOL DEHYDROGENASE (CYTOCHROME C)"/>
    <property type="match status" value="1"/>
</dbReference>
<dbReference type="Proteomes" id="UP000199495">
    <property type="component" value="Unassembled WGS sequence"/>
</dbReference>
<evidence type="ECO:0000313" key="7">
    <source>
        <dbReference type="Proteomes" id="UP000199495"/>
    </source>
</evidence>
<evidence type="ECO:0000313" key="6">
    <source>
        <dbReference type="EMBL" id="SDG58283.1"/>
    </source>
</evidence>
<comment type="cofactor">
    <cofactor evidence="1">
        <name>pyrroloquinoline quinone</name>
        <dbReference type="ChEBI" id="CHEBI:58442"/>
    </cofactor>
</comment>
<feature type="domain" description="Pyrrolo-quinoline quinone repeat" evidence="5">
    <location>
        <begin position="461"/>
        <end position="524"/>
    </location>
</feature>
<dbReference type="InterPro" id="IPR002372">
    <property type="entry name" value="PQQ_rpt_dom"/>
</dbReference>
<feature type="domain" description="Pyrrolo-quinoline quinone repeat" evidence="5">
    <location>
        <begin position="43"/>
        <end position="344"/>
    </location>
</feature>
<feature type="chain" id="PRO_5011443760" evidence="4">
    <location>
        <begin position="23"/>
        <end position="563"/>
    </location>
</feature>
<dbReference type="RefSeq" id="WP_090595153.1">
    <property type="nucleotide sequence ID" value="NZ_FNCS01000004.1"/>
</dbReference>
<dbReference type="AlphaFoldDB" id="A0A1G7VEW8"/>
<sequence>MSRLGSPLVALSALLIAVPTLAQDASFTPVSDQEILNPDPADWLQWRATVNSWGYSALSDITAENVGELEYVWGWAMEPGDQETTPIVHDGVMYVANPGGVVQALDAASGDLIWEYRRQFPEGFREGRLNRGISIYGDKIYFPSPDAVLVALDAGTGQIAWEAVVADHENGKTLTAAPLIADGKVIVGYQGCNRFSEEKCAIVAYDAENGEELWRTITIERPGEGEEDTWEDIPFVLRGGGDIWTTASYDADAELIYIGVSQAKPWSRVSRANDGAGYYTTSTLALNPENGEIEWFRQYIPGETNDMDESFEHILVDIDGEPAYVNMGKLGILWRGNRETGEPLPAFDFGMQDQIDLNDDGTFAAYREGKIGEVGIPMTTCPSSTGFRSWRAMAFSPETRAVYVPMTINCDDGVVYTEVEMVEGGGGNGRSATNRIFHPDDPDNLGRILAMDVDTGEALWEFPMRTPANTATLTTAGGLVFAGDWDRNFYALDAASGDVLWQTRLPQAAQGYPISYEADGRQYVAIPVGVGGASWSTSVPEDLTPEVRRPAGGNAMMVYALPL</sequence>
<evidence type="ECO:0000256" key="2">
    <source>
        <dbReference type="ARBA" id="ARBA00008156"/>
    </source>
</evidence>
<dbReference type="InterPro" id="IPR011047">
    <property type="entry name" value="Quinoprotein_ADH-like_sf"/>
</dbReference>
<dbReference type="EMBL" id="FNCS01000004">
    <property type="protein sequence ID" value="SDG58283.1"/>
    <property type="molecule type" value="Genomic_DNA"/>
</dbReference>
<dbReference type="STRING" id="440168.SAMN04487974_10495"/>
<evidence type="ECO:0000259" key="5">
    <source>
        <dbReference type="Pfam" id="PF01011"/>
    </source>
</evidence>
<dbReference type="Pfam" id="PF01011">
    <property type="entry name" value="PQQ"/>
    <property type="match status" value="2"/>
</dbReference>
<evidence type="ECO:0000256" key="3">
    <source>
        <dbReference type="ARBA" id="ARBA00023002"/>
    </source>
</evidence>
<dbReference type="SUPFAM" id="SSF50998">
    <property type="entry name" value="Quinoprotein alcohol dehydrogenase-like"/>
    <property type="match status" value="1"/>
</dbReference>
<keyword evidence="3" id="KW-0560">Oxidoreductase</keyword>
<accession>A0A1G7VEW8</accession>